<evidence type="ECO:0000256" key="7">
    <source>
        <dbReference type="ARBA" id="ARBA00022946"/>
    </source>
</evidence>
<dbReference type="InterPro" id="IPR029064">
    <property type="entry name" value="Ribosomal_eL30-like_sf"/>
</dbReference>
<evidence type="ECO:0000256" key="9">
    <source>
        <dbReference type="ARBA" id="ARBA00034881"/>
    </source>
</evidence>
<keyword evidence="4" id="KW-0489">Methyltransferase</keyword>
<dbReference type="InterPro" id="IPR047182">
    <property type="entry name" value="MRM1"/>
</dbReference>
<dbReference type="GO" id="GO:0003723">
    <property type="term" value="F:RNA binding"/>
    <property type="evidence" value="ECO:0007669"/>
    <property type="project" value="InterPro"/>
</dbReference>
<dbReference type="SMART" id="SM00967">
    <property type="entry name" value="SpoU_sub_bind"/>
    <property type="match status" value="1"/>
</dbReference>
<dbReference type="InterPro" id="IPR004441">
    <property type="entry name" value="rRNA_MeTrfase_TrmH"/>
</dbReference>
<comment type="similarity">
    <text evidence="2">Belongs to the class IV-like SAM-binding methyltransferase superfamily. RNA methyltransferase TrmH family.</text>
</comment>
<dbReference type="InterPro" id="IPR047261">
    <property type="entry name" value="MRM1_MeTrfase_dom"/>
</dbReference>
<keyword evidence="5" id="KW-0808">Transferase</keyword>
<dbReference type="InterPro" id="IPR029028">
    <property type="entry name" value="Alpha/beta_knot_MTases"/>
</dbReference>
<dbReference type="SUPFAM" id="SSF75217">
    <property type="entry name" value="alpha/beta knot"/>
    <property type="match status" value="1"/>
</dbReference>
<dbReference type="CDD" id="cd18105">
    <property type="entry name" value="SpoU-like_MRM1"/>
    <property type="match status" value="1"/>
</dbReference>
<dbReference type="GO" id="GO:0005739">
    <property type="term" value="C:mitochondrion"/>
    <property type="evidence" value="ECO:0007669"/>
    <property type="project" value="UniProtKB-SubCell"/>
</dbReference>
<evidence type="ECO:0000256" key="4">
    <source>
        <dbReference type="ARBA" id="ARBA00022603"/>
    </source>
</evidence>
<evidence type="ECO:0000256" key="3">
    <source>
        <dbReference type="ARBA" id="ARBA00022552"/>
    </source>
</evidence>
<evidence type="ECO:0000259" key="10">
    <source>
        <dbReference type="SMART" id="SM00967"/>
    </source>
</evidence>
<evidence type="ECO:0000256" key="6">
    <source>
        <dbReference type="ARBA" id="ARBA00022691"/>
    </source>
</evidence>
<keyword evidence="8" id="KW-0496">Mitochondrion</keyword>
<dbReference type="Proteomes" id="UP000307173">
    <property type="component" value="Unassembled WGS sequence"/>
</dbReference>
<dbReference type="STRING" id="52247.A0A4V4NFN6"/>
<comment type="subcellular location">
    <subcellularLocation>
        <location evidence="1">Mitochondrion</location>
    </subcellularLocation>
</comment>
<proteinExistence type="inferred from homology"/>
<dbReference type="AlphaFoldDB" id="A0A4V4NFN6"/>
<dbReference type="Pfam" id="PF08032">
    <property type="entry name" value="SpoU_sub_bind"/>
    <property type="match status" value="1"/>
</dbReference>
<dbReference type="NCBIfam" id="TIGR00186">
    <property type="entry name" value="rRNA_methyl_3"/>
    <property type="match status" value="1"/>
</dbReference>
<keyword evidence="7" id="KW-0809">Transit peptide</keyword>
<evidence type="ECO:0000256" key="1">
    <source>
        <dbReference type="ARBA" id="ARBA00004173"/>
    </source>
</evidence>
<keyword evidence="6" id="KW-0949">S-adenosyl-L-methionine</keyword>
<evidence type="ECO:0000256" key="8">
    <source>
        <dbReference type="ARBA" id="ARBA00023128"/>
    </source>
</evidence>
<protein>
    <recommendedName>
        <fullName evidence="9">rRNA methyltransferase 1, mitochondrial</fullName>
    </recommendedName>
</protein>
<dbReference type="InterPro" id="IPR029026">
    <property type="entry name" value="tRNA_m1G_MTases_N"/>
</dbReference>
<evidence type="ECO:0000256" key="2">
    <source>
        <dbReference type="ARBA" id="ARBA00007228"/>
    </source>
</evidence>
<comment type="caution">
    <text evidence="11">The sequence shown here is derived from an EMBL/GenBank/DDBJ whole genome shotgun (WGS) entry which is preliminary data.</text>
</comment>
<dbReference type="SUPFAM" id="SSF55315">
    <property type="entry name" value="L30e-like"/>
    <property type="match status" value="1"/>
</dbReference>
<keyword evidence="12" id="KW-1185">Reference proteome</keyword>
<sequence length="403" mass="45409">MLEGKLLKFAKASQRLQSTLSLGPRAPFANHVPKEKSRPVNFDKNMPMYVKPKAWEKDGLDKEEWFKKKHAYHHVLQKPARERSNLRYQGIDEKKKKERMEEFSIRESSREHKTHLKKLRSNPQIDYLFGTNAVLAALKAGKRARFGKLHIHNPKDLPKVNEILKLAKEKNVSIKESSKQDLNILTDNAVHNGIVLESRPCDALSINCMLECNEDKSFNVKAGDALLGEEIHEFITDSYGKRQPFGIYLDEISDPHNVGAVLRSAYFLGADFVVFSERNCASLTPVVAKASSGAMEFMDLFRVAKPLTFFDQSIKNGWKFISTVGPTDKRNNKKLVDVDSIKDILQKDPVILVVGSEGSGIRTNLINKSEHVVAINNGREMNECVDSLNVSVATALLVSKILQ</sequence>
<dbReference type="InterPro" id="IPR001537">
    <property type="entry name" value="SpoU_MeTrfase"/>
</dbReference>
<evidence type="ECO:0000313" key="11">
    <source>
        <dbReference type="EMBL" id="TID28196.1"/>
    </source>
</evidence>
<dbReference type="PANTHER" id="PTHR46103">
    <property type="entry name" value="RRNA METHYLTRANSFERASE 1, MITOCHONDRIAL"/>
    <property type="match status" value="1"/>
</dbReference>
<dbReference type="PANTHER" id="PTHR46103:SF1">
    <property type="entry name" value="RRNA METHYLTRANSFERASE 1, MITOCHONDRIAL"/>
    <property type="match status" value="1"/>
</dbReference>
<evidence type="ECO:0000313" key="12">
    <source>
        <dbReference type="Proteomes" id="UP000307173"/>
    </source>
</evidence>
<dbReference type="OrthoDB" id="270651at2759"/>
<name>A0A4V4NFN6_9ASCO</name>
<dbReference type="EMBL" id="SELW01000415">
    <property type="protein sequence ID" value="TID28196.1"/>
    <property type="molecule type" value="Genomic_DNA"/>
</dbReference>
<dbReference type="Gene3D" id="3.40.1280.10">
    <property type="match status" value="1"/>
</dbReference>
<dbReference type="InterPro" id="IPR013123">
    <property type="entry name" value="SpoU_subst-bd"/>
</dbReference>
<dbReference type="Pfam" id="PF00588">
    <property type="entry name" value="SpoU_methylase"/>
    <property type="match status" value="1"/>
</dbReference>
<evidence type="ECO:0000256" key="5">
    <source>
        <dbReference type="ARBA" id="ARBA00022679"/>
    </source>
</evidence>
<gene>
    <name evidence="11" type="ORF">CANINC_002629</name>
</gene>
<feature type="domain" description="RNA 2-O ribose methyltransferase substrate binding" evidence="10">
    <location>
        <begin position="127"/>
        <end position="204"/>
    </location>
</feature>
<dbReference type="Gene3D" id="3.30.1330.30">
    <property type="match status" value="1"/>
</dbReference>
<accession>A0A4V4NFN6</accession>
<organism evidence="11 12">
    <name type="scientific">Pichia inconspicua</name>
    <dbReference type="NCBI Taxonomy" id="52247"/>
    <lineage>
        <taxon>Eukaryota</taxon>
        <taxon>Fungi</taxon>
        <taxon>Dikarya</taxon>
        <taxon>Ascomycota</taxon>
        <taxon>Saccharomycotina</taxon>
        <taxon>Pichiomycetes</taxon>
        <taxon>Pichiales</taxon>
        <taxon>Pichiaceae</taxon>
        <taxon>Pichia</taxon>
    </lineage>
</organism>
<reference evidence="11 12" key="1">
    <citation type="journal article" date="2019" name="Front. Genet.">
        <title>Whole-Genome Sequencing of the Opportunistic Yeast Pathogen Candida inconspicua Uncovers Its Hybrid Origin.</title>
        <authorList>
            <person name="Mixao V."/>
            <person name="Hansen A.P."/>
            <person name="Saus E."/>
            <person name="Boekhout T."/>
            <person name="Lass-Florl C."/>
            <person name="Gabaldon T."/>
        </authorList>
    </citation>
    <scope>NUCLEOTIDE SEQUENCE [LARGE SCALE GENOMIC DNA]</scope>
    <source>
        <strain evidence="11 12">CBS 180</strain>
    </source>
</reference>
<keyword evidence="3" id="KW-0698">rRNA processing</keyword>
<dbReference type="GO" id="GO:0016435">
    <property type="term" value="F:rRNA (guanine) methyltransferase activity"/>
    <property type="evidence" value="ECO:0007669"/>
    <property type="project" value="TreeGrafter"/>
</dbReference>